<dbReference type="AlphaFoldDB" id="A0A9P4XPE2"/>
<comment type="caution">
    <text evidence="1">The sequence shown here is derived from an EMBL/GenBank/DDBJ whole genome shotgun (WGS) entry which is preliminary data.</text>
</comment>
<name>A0A9P4XPE2_9HYPO</name>
<dbReference type="Proteomes" id="UP000801864">
    <property type="component" value="Unassembled WGS sequence"/>
</dbReference>
<protein>
    <submittedName>
        <fullName evidence="1">Uncharacterized protein</fullName>
    </submittedName>
</protein>
<sequence length="68" mass="7410">MPSNRPLARRSGHLPSPPGWQFFSAFAAALLQAMDGHVTSWDRPPVVELGNAPRACTVQDRSIAPDWA</sequence>
<reference evidence="1 2" key="1">
    <citation type="submission" date="2018-06" db="EMBL/GenBank/DDBJ databases">
        <title>Genome analysis of cellulolytic fungus Trichoderma lentiforme CFAM-422.</title>
        <authorList>
            <person name="Steindorff A.S."/>
            <person name="Formighieri E.F."/>
            <person name="Midorikawa G.E.O."/>
            <person name="Tamietti M.S."/>
            <person name="Ramos E.Z."/>
            <person name="Silva A.S."/>
            <person name="Bon E.P.S."/>
            <person name="Mendes T.D."/>
            <person name="Damaso M.C.T."/>
            <person name="Favaro L.C.L."/>
        </authorList>
    </citation>
    <scope>NUCLEOTIDE SEQUENCE [LARGE SCALE GENOMIC DNA]</scope>
    <source>
        <strain evidence="1 2">CFAM-422</strain>
    </source>
</reference>
<organism evidence="1 2">
    <name type="scientific">Trichoderma lentiforme</name>
    <dbReference type="NCBI Taxonomy" id="1567552"/>
    <lineage>
        <taxon>Eukaryota</taxon>
        <taxon>Fungi</taxon>
        <taxon>Dikarya</taxon>
        <taxon>Ascomycota</taxon>
        <taxon>Pezizomycotina</taxon>
        <taxon>Sordariomycetes</taxon>
        <taxon>Hypocreomycetidae</taxon>
        <taxon>Hypocreales</taxon>
        <taxon>Hypocreaceae</taxon>
        <taxon>Trichoderma</taxon>
    </lineage>
</organism>
<evidence type="ECO:0000313" key="2">
    <source>
        <dbReference type="Proteomes" id="UP000801864"/>
    </source>
</evidence>
<accession>A0A9P4XPE2</accession>
<proteinExistence type="predicted"/>
<dbReference type="EMBL" id="QLNT01000001">
    <property type="protein sequence ID" value="KAF3077164.1"/>
    <property type="molecule type" value="Genomic_DNA"/>
</dbReference>
<evidence type="ECO:0000313" key="1">
    <source>
        <dbReference type="EMBL" id="KAF3077164.1"/>
    </source>
</evidence>
<gene>
    <name evidence="1" type="ORF">CFAM422_000802</name>
</gene>
<keyword evidence="2" id="KW-1185">Reference proteome</keyword>